<dbReference type="CDD" id="cd04647">
    <property type="entry name" value="LbH_MAT_like"/>
    <property type="match status" value="1"/>
</dbReference>
<feature type="region of interest" description="Disordered" evidence="1">
    <location>
        <begin position="233"/>
        <end position="258"/>
    </location>
</feature>
<evidence type="ECO:0000256" key="1">
    <source>
        <dbReference type="SAM" id="MobiDB-lite"/>
    </source>
</evidence>
<dbReference type="GO" id="GO:0016740">
    <property type="term" value="F:transferase activity"/>
    <property type="evidence" value="ECO:0007669"/>
    <property type="project" value="UniProtKB-KW"/>
</dbReference>
<dbReference type="eggNOG" id="COG0110">
    <property type="taxonomic scope" value="Bacteria"/>
</dbReference>
<gene>
    <name evidence="2" type="ORF">FAES_4756</name>
</gene>
<dbReference type="Pfam" id="PF00132">
    <property type="entry name" value="Hexapep"/>
    <property type="match status" value="1"/>
</dbReference>
<dbReference type="EMBL" id="HE796683">
    <property type="protein sequence ID" value="CCH02755.1"/>
    <property type="molecule type" value="Genomic_DNA"/>
</dbReference>
<evidence type="ECO:0000313" key="3">
    <source>
        <dbReference type="Proteomes" id="UP000011058"/>
    </source>
</evidence>
<protein>
    <submittedName>
        <fullName evidence="2">Putative acetyltransferase</fullName>
    </submittedName>
</protein>
<evidence type="ECO:0000313" key="2">
    <source>
        <dbReference type="EMBL" id="CCH02755.1"/>
    </source>
</evidence>
<dbReference type="PANTHER" id="PTHR23416">
    <property type="entry name" value="SIALIC ACID SYNTHASE-RELATED"/>
    <property type="match status" value="1"/>
</dbReference>
<dbReference type="KEGG" id="fae:FAES_4756"/>
<dbReference type="OrthoDB" id="9814490at2"/>
<dbReference type="PATRIC" id="fig|1166018.3.peg.1725"/>
<dbReference type="InterPro" id="IPR011004">
    <property type="entry name" value="Trimer_LpxA-like_sf"/>
</dbReference>
<dbReference type="AlphaFoldDB" id="I0KF52"/>
<dbReference type="STRING" id="1166018.FAES_4756"/>
<dbReference type="PANTHER" id="PTHR23416:SF78">
    <property type="entry name" value="LIPOPOLYSACCHARIDE BIOSYNTHESIS O-ACETYL TRANSFERASE WBBJ-RELATED"/>
    <property type="match status" value="1"/>
</dbReference>
<dbReference type="InterPro" id="IPR051159">
    <property type="entry name" value="Hexapeptide_acetyltransf"/>
</dbReference>
<accession>I0KF52</accession>
<dbReference type="InterPro" id="IPR001451">
    <property type="entry name" value="Hexapep"/>
</dbReference>
<sequence length="258" mass="27838">MKALLERIIRLRNPQFRLAPALSEYLLWAFGWQQGLALLRGSRVLLHGRNPKAMLRGRGVRFFNLPQIRWGRFLKLGDYVYCSAISTGGIQLGDHVSLGAFSRLVVSTTLDNPGQFIHLGDRVGIGEFAYLGGAGGLVIGDDCIIGQYFSCHPENHQFADPDVPIRLQGVERQPIVIGANCWIGSKVTVLSGVTIGAGSVVAAGAVVTQSFPPNSLIGGVPARLLRPRTHVPTDSVRMDVPSTDVPSMNVPDSLYANG</sequence>
<keyword evidence="2" id="KW-0808">Transferase</keyword>
<keyword evidence="3" id="KW-1185">Reference proteome</keyword>
<dbReference type="HOGENOM" id="CLU_051638_7_0_10"/>
<proteinExistence type="predicted"/>
<organism evidence="2 3">
    <name type="scientific">Fibrella aestuarina BUZ 2</name>
    <dbReference type="NCBI Taxonomy" id="1166018"/>
    <lineage>
        <taxon>Bacteria</taxon>
        <taxon>Pseudomonadati</taxon>
        <taxon>Bacteroidota</taxon>
        <taxon>Cytophagia</taxon>
        <taxon>Cytophagales</taxon>
        <taxon>Spirosomataceae</taxon>
        <taxon>Fibrella</taxon>
    </lineage>
</organism>
<name>I0KF52_9BACT</name>
<reference evidence="2 3" key="1">
    <citation type="journal article" date="2012" name="J. Bacteriol.">
        <title>Genome Sequence of Fibrella aestuarina BUZ 2T, a Filamentous Marine Bacterium.</title>
        <authorList>
            <person name="Filippini M."/>
            <person name="Qi W."/>
            <person name="Blom J."/>
            <person name="Goesmann A."/>
            <person name="Smits T.H."/>
            <person name="Bagheri H.C."/>
        </authorList>
    </citation>
    <scope>NUCLEOTIDE SEQUENCE [LARGE SCALE GENOMIC DNA]</scope>
    <source>
        <strain evidence="3">BUZ 2T</strain>
    </source>
</reference>
<dbReference type="Proteomes" id="UP000011058">
    <property type="component" value="Chromosome"/>
</dbReference>
<dbReference type="Gene3D" id="2.160.10.10">
    <property type="entry name" value="Hexapeptide repeat proteins"/>
    <property type="match status" value="1"/>
</dbReference>
<dbReference type="SUPFAM" id="SSF51161">
    <property type="entry name" value="Trimeric LpxA-like enzymes"/>
    <property type="match status" value="1"/>
</dbReference>
<dbReference type="RefSeq" id="WP_015333854.1">
    <property type="nucleotide sequence ID" value="NC_020054.1"/>
</dbReference>